<dbReference type="InterPro" id="IPR000835">
    <property type="entry name" value="HTH_MarR-typ"/>
</dbReference>
<dbReference type="PANTHER" id="PTHR33164:SF43">
    <property type="entry name" value="HTH-TYPE TRANSCRIPTIONAL REPRESSOR YETL"/>
    <property type="match status" value="1"/>
</dbReference>
<dbReference type="PROSITE" id="PS50995">
    <property type="entry name" value="HTH_MARR_2"/>
    <property type="match status" value="1"/>
</dbReference>
<keyword evidence="3" id="KW-1185">Reference proteome</keyword>
<comment type="caution">
    <text evidence="2">The sequence shown here is derived from an EMBL/GenBank/DDBJ whole genome shotgun (WGS) entry which is preliminary data.</text>
</comment>
<dbReference type="SUPFAM" id="SSF46785">
    <property type="entry name" value="Winged helix' DNA-binding domain"/>
    <property type="match status" value="1"/>
</dbReference>
<evidence type="ECO:0000313" key="2">
    <source>
        <dbReference type="EMBL" id="GAA4794406.1"/>
    </source>
</evidence>
<evidence type="ECO:0000259" key="1">
    <source>
        <dbReference type="PROSITE" id="PS50995"/>
    </source>
</evidence>
<dbReference type="PANTHER" id="PTHR33164">
    <property type="entry name" value="TRANSCRIPTIONAL REGULATOR, MARR FAMILY"/>
    <property type="match status" value="1"/>
</dbReference>
<feature type="domain" description="HTH marR-type" evidence="1">
    <location>
        <begin position="1"/>
        <end position="99"/>
    </location>
</feature>
<dbReference type="Proteomes" id="UP001500928">
    <property type="component" value="Unassembled WGS sequence"/>
</dbReference>
<dbReference type="InterPro" id="IPR036390">
    <property type="entry name" value="WH_DNA-bd_sf"/>
</dbReference>
<reference evidence="3" key="1">
    <citation type="journal article" date="2019" name="Int. J. Syst. Evol. Microbiol.">
        <title>The Global Catalogue of Microorganisms (GCM) 10K type strain sequencing project: providing services to taxonomists for standard genome sequencing and annotation.</title>
        <authorList>
            <consortium name="The Broad Institute Genomics Platform"/>
            <consortium name="The Broad Institute Genome Sequencing Center for Infectious Disease"/>
            <person name="Wu L."/>
            <person name="Ma J."/>
        </authorList>
    </citation>
    <scope>NUCLEOTIDE SEQUENCE [LARGE SCALE GENOMIC DNA]</scope>
    <source>
        <strain evidence="3">JCM 17979</strain>
    </source>
</reference>
<sequence length="120" mass="12974">MLSLLAAHEGRSQQALGTALGLHRSAVVALVDDLEARDLAERRPDPTDRRAHALFLTPSGRELLVRLEDVAEQDEDEFLRGLDPAERATLVALLQRVAAAQGLTAGVHPGLDPTEDGPRR</sequence>
<gene>
    <name evidence="2" type="ORF">GCM10023200_32960</name>
</gene>
<dbReference type="EMBL" id="BAABHO010000025">
    <property type="protein sequence ID" value="GAA4794406.1"/>
    <property type="molecule type" value="Genomic_DNA"/>
</dbReference>
<dbReference type="Pfam" id="PF12802">
    <property type="entry name" value="MarR_2"/>
    <property type="match status" value="1"/>
</dbReference>
<name>A0ABP9BH59_9PSEU</name>
<dbReference type="PRINTS" id="PR00598">
    <property type="entry name" value="HTHMARR"/>
</dbReference>
<proteinExistence type="predicted"/>
<dbReference type="InterPro" id="IPR036388">
    <property type="entry name" value="WH-like_DNA-bd_sf"/>
</dbReference>
<accession>A0ABP9BH59</accession>
<dbReference type="SMART" id="SM00347">
    <property type="entry name" value="HTH_MARR"/>
    <property type="match status" value="1"/>
</dbReference>
<evidence type="ECO:0000313" key="3">
    <source>
        <dbReference type="Proteomes" id="UP001500928"/>
    </source>
</evidence>
<organism evidence="2 3">
    <name type="scientific">Actinomycetospora chlora</name>
    <dbReference type="NCBI Taxonomy" id="663608"/>
    <lineage>
        <taxon>Bacteria</taxon>
        <taxon>Bacillati</taxon>
        <taxon>Actinomycetota</taxon>
        <taxon>Actinomycetes</taxon>
        <taxon>Pseudonocardiales</taxon>
        <taxon>Pseudonocardiaceae</taxon>
        <taxon>Actinomycetospora</taxon>
    </lineage>
</organism>
<protein>
    <recommendedName>
        <fullName evidence="1">HTH marR-type domain-containing protein</fullName>
    </recommendedName>
</protein>
<dbReference type="Gene3D" id="1.10.10.10">
    <property type="entry name" value="Winged helix-like DNA-binding domain superfamily/Winged helix DNA-binding domain"/>
    <property type="match status" value="1"/>
</dbReference>
<dbReference type="InterPro" id="IPR039422">
    <property type="entry name" value="MarR/SlyA-like"/>
</dbReference>